<accession>A0A4R3LP10</accession>
<reference evidence="5 6" key="1">
    <citation type="submission" date="2019-03" db="EMBL/GenBank/DDBJ databases">
        <title>Genomic Encyclopedia of Type Strains, Phase IV (KMG-IV): sequencing the most valuable type-strain genomes for metagenomic binning, comparative biology and taxonomic classification.</title>
        <authorList>
            <person name="Goeker M."/>
        </authorList>
    </citation>
    <scope>NUCLEOTIDE SEQUENCE [LARGE SCALE GENOMIC DNA]</scope>
    <source>
        <strain evidence="5 6">DSM 9035</strain>
    </source>
</reference>
<dbReference type="PANTHER" id="PTHR43537">
    <property type="entry name" value="TRANSCRIPTIONAL REGULATOR, GNTR FAMILY"/>
    <property type="match status" value="1"/>
</dbReference>
<dbReference type="GO" id="GO:0003677">
    <property type="term" value="F:DNA binding"/>
    <property type="evidence" value="ECO:0007669"/>
    <property type="project" value="UniProtKB-KW"/>
</dbReference>
<dbReference type="RefSeq" id="WP_132034318.1">
    <property type="nucleotide sequence ID" value="NZ_SMAI01000014.1"/>
</dbReference>
<dbReference type="Gene3D" id="1.10.10.10">
    <property type="entry name" value="Winged helix-like DNA-binding domain superfamily/Winged helix DNA-binding domain"/>
    <property type="match status" value="1"/>
</dbReference>
<dbReference type="InterPro" id="IPR000524">
    <property type="entry name" value="Tscrpt_reg_HTH_GntR"/>
</dbReference>
<name>A0A4R3LP10_9HYPH</name>
<evidence type="ECO:0000313" key="6">
    <source>
        <dbReference type="Proteomes" id="UP000294664"/>
    </source>
</evidence>
<comment type="caution">
    <text evidence="5">The sequence shown here is derived from an EMBL/GenBank/DDBJ whole genome shotgun (WGS) entry which is preliminary data.</text>
</comment>
<dbReference type="OrthoDB" id="8680240at2"/>
<dbReference type="PROSITE" id="PS50949">
    <property type="entry name" value="HTH_GNTR"/>
    <property type="match status" value="1"/>
</dbReference>
<keyword evidence="6" id="KW-1185">Reference proteome</keyword>
<evidence type="ECO:0000259" key="4">
    <source>
        <dbReference type="PROSITE" id="PS50949"/>
    </source>
</evidence>
<dbReference type="Pfam" id="PF07729">
    <property type="entry name" value="FCD"/>
    <property type="match status" value="1"/>
</dbReference>
<dbReference type="Proteomes" id="UP000294664">
    <property type="component" value="Unassembled WGS sequence"/>
</dbReference>
<dbReference type="SMART" id="SM00895">
    <property type="entry name" value="FCD"/>
    <property type="match status" value="1"/>
</dbReference>
<proteinExistence type="predicted"/>
<evidence type="ECO:0000256" key="3">
    <source>
        <dbReference type="ARBA" id="ARBA00023163"/>
    </source>
</evidence>
<keyword evidence="2 5" id="KW-0238">DNA-binding</keyword>
<dbReference type="EMBL" id="SMAI01000014">
    <property type="protein sequence ID" value="TCT02213.1"/>
    <property type="molecule type" value="Genomic_DNA"/>
</dbReference>
<dbReference type="PANTHER" id="PTHR43537:SF20">
    <property type="entry name" value="HTH-TYPE TRANSCRIPTIONAL REPRESSOR GLAR"/>
    <property type="match status" value="1"/>
</dbReference>
<protein>
    <submittedName>
        <fullName evidence="5">DNA-binding GntR family transcriptional regulator</fullName>
    </submittedName>
</protein>
<evidence type="ECO:0000256" key="2">
    <source>
        <dbReference type="ARBA" id="ARBA00023125"/>
    </source>
</evidence>
<dbReference type="SUPFAM" id="SSF48008">
    <property type="entry name" value="GntR ligand-binding domain-like"/>
    <property type="match status" value="1"/>
</dbReference>
<evidence type="ECO:0000256" key="1">
    <source>
        <dbReference type="ARBA" id="ARBA00023015"/>
    </source>
</evidence>
<dbReference type="Pfam" id="PF00392">
    <property type="entry name" value="GntR"/>
    <property type="match status" value="1"/>
</dbReference>
<dbReference type="SUPFAM" id="SSF46785">
    <property type="entry name" value="Winged helix' DNA-binding domain"/>
    <property type="match status" value="1"/>
</dbReference>
<dbReference type="InterPro" id="IPR036388">
    <property type="entry name" value="WH-like_DNA-bd_sf"/>
</dbReference>
<feature type="domain" description="HTH gntR-type" evidence="4">
    <location>
        <begin position="6"/>
        <end position="73"/>
    </location>
</feature>
<gene>
    <name evidence="5" type="ORF">EDC64_11473</name>
</gene>
<keyword evidence="3" id="KW-0804">Transcription</keyword>
<dbReference type="InterPro" id="IPR036390">
    <property type="entry name" value="WH_DNA-bd_sf"/>
</dbReference>
<dbReference type="SMART" id="SM00345">
    <property type="entry name" value="HTH_GNTR"/>
    <property type="match status" value="1"/>
</dbReference>
<sequence length="238" mass="26644">MDHKSPTQSELVYQNLRRDILECRLLPGAKIKSSYVCEMYGVSLGAAREALSRLTARGLATMEAQKGFAVAPISWEEFEQLTETRAEIEVSCLRKSIAHGDVEWESRLVAAQHRLTRLHDAGQGNGPQGPTPAWLGAHGEFHSALVAACPNRCLLDLREMLYERSERYRYWSVTLSLTLGKRDVREEHIQLAALAQSRDVDAACIAITEHFKMTAEALLTAAREAGEAEMPQWRARKV</sequence>
<dbReference type="AlphaFoldDB" id="A0A4R3LP10"/>
<organism evidence="5 6">
    <name type="scientific">Aquabacter spiritensis</name>
    <dbReference type="NCBI Taxonomy" id="933073"/>
    <lineage>
        <taxon>Bacteria</taxon>
        <taxon>Pseudomonadati</taxon>
        <taxon>Pseudomonadota</taxon>
        <taxon>Alphaproteobacteria</taxon>
        <taxon>Hyphomicrobiales</taxon>
        <taxon>Xanthobacteraceae</taxon>
        <taxon>Aquabacter</taxon>
    </lineage>
</organism>
<keyword evidence="1" id="KW-0805">Transcription regulation</keyword>
<dbReference type="Gene3D" id="1.20.120.530">
    <property type="entry name" value="GntR ligand-binding domain-like"/>
    <property type="match status" value="1"/>
</dbReference>
<dbReference type="InterPro" id="IPR008920">
    <property type="entry name" value="TF_FadR/GntR_C"/>
</dbReference>
<dbReference type="GO" id="GO:0003700">
    <property type="term" value="F:DNA-binding transcription factor activity"/>
    <property type="evidence" value="ECO:0007669"/>
    <property type="project" value="InterPro"/>
</dbReference>
<evidence type="ECO:0000313" key="5">
    <source>
        <dbReference type="EMBL" id="TCT02213.1"/>
    </source>
</evidence>
<dbReference type="InterPro" id="IPR011711">
    <property type="entry name" value="GntR_C"/>
</dbReference>